<keyword evidence="4" id="KW-1185">Reference proteome</keyword>
<protein>
    <recommendedName>
        <fullName evidence="2">FKB95-like N-terminal Kelch domain-containing protein</fullName>
    </recommendedName>
</protein>
<dbReference type="PANTHER" id="PTHR24414:SF184">
    <property type="entry name" value="GALACTOSE OXIDASE_KELCH REPEAT SUPERFAMILY PROTEIN"/>
    <property type="match status" value="1"/>
</dbReference>
<dbReference type="Proteomes" id="UP000836841">
    <property type="component" value="Chromosome 3"/>
</dbReference>
<evidence type="ECO:0000256" key="1">
    <source>
        <dbReference type="SAM" id="SignalP"/>
    </source>
</evidence>
<dbReference type="InterPro" id="IPR057499">
    <property type="entry name" value="Kelch_FKB95"/>
</dbReference>
<dbReference type="Pfam" id="PF25210">
    <property type="entry name" value="Kelch_FKB95"/>
    <property type="match status" value="1"/>
</dbReference>
<gene>
    <name evidence="3" type="ORF">TAV2_LOCUS9221</name>
</gene>
<dbReference type="Gene3D" id="2.120.10.80">
    <property type="entry name" value="Kelch-type beta propeller"/>
    <property type="match status" value="1"/>
</dbReference>
<sequence length="114" mass="13454">MTYIVGIVKLLLRLASWREAPMMQLSRAFPSVCFLDEKVYVTGGCNNLIDSTNWTEVFDTKTQTWECFQIRSEKICGVYRYKSVRCEGTIYVRSEETGVTYKLHRERVTFYRQI</sequence>
<keyword evidence="1" id="KW-0732">Signal</keyword>
<dbReference type="EMBL" id="OU466859">
    <property type="protein sequence ID" value="CAH2054321.1"/>
    <property type="molecule type" value="Genomic_DNA"/>
</dbReference>
<dbReference type="SUPFAM" id="SSF117281">
    <property type="entry name" value="Kelch motif"/>
    <property type="match status" value="1"/>
</dbReference>
<feature type="signal peptide" evidence="1">
    <location>
        <begin position="1"/>
        <end position="17"/>
    </location>
</feature>
<dbReference type="InterPro" id="IPR015915">
    <property type="entry name" value="Kelch-typ_b-propeller"/>
</dbReference>
<dbReference type="InterPro" id="IPR050354">
    <property type="entry name" value="F-box/kelch-repeat_ARATH"/>
</dbReference>
<evidence type="ECO:0000313" key="4">
    <source>
        <dbReference type="Proteomes" id="UP000836841"/>
    </source>
</evidence>
<dbReference type="AlphaFoldDB" id="A0AAU9S017"/>
<evidence type="ECO:0000313" key="3">
    <source>
        <dbReference type="EMBL" id="CAH2054321.1"/>
    </source>
</evidence>
<dbReference type="PANTHER" id="PTHR24414">
    <property type="entry name" value="F-BOX/KELCH-REPEAT PROTEIN SKIP4"/>
    <property type="match status" value="1"/>
</dbReference>
<proteinExistence type="predicted"/>
<name>A0AAU9S017_THLAR</name>
<reference evidence="3 4" key="1">
    <citation type="submission" date="2022-03" db="EMBL/GenBank/DDBJ databases">
        <authorList>
            <person name="Nunn A."/>
            <person name="Chopra R."/>
            <person name="Nunn A."/>
            <person name="Contreras Garrido A."/>
        </authorList>
    </citation>
    <scope>NUCLEOTIDE SEQUENCE [LARGE SCALE GENOMIC DNA]</scope>
</reference>
<accession>A0AAU9S017</accession>
<feature type="chain" id="PRO_5043942105" description="FKB95-like N-terminal Kelch domain-containing protein" evidence="1">
    <location>
        <begin position="18"/>
        <end position="114"/>
    </location>
</feature>
<organism evidence="3 4">
    <name type="scientific">Thlaspi arvense</name>
    <name type="common">Field penny-cress</name>
    <dbReference type="NCBI Taxonomy" id="13288"/>
    <lineage>
        <taxon>Eukaryota</taxon>
        <taxon>Viridiplantae</taxon>
        <taxon>Streptophyta</taxon>
        <taxon>Embryophyta</taxon>
        <taxon>Tracheophyta</taxon>
        <taxon>Spermatophyta</taxon>
        <taxon>Magnoliopsida</taxon>
        <taxon>eudicotyledons</taxon>
        <taxon>Gunneridae</taxon>
        <taxon>Pentapetalae</taxon>
        <taxon>rosids</taxon>
        <taxon>malvids</taxon>
        <taxon>Brassicales</taxon>
        <taxon>Brassicaceae</taxon>
        <taxon>Thlaspideae</taxon>
        <taxon>Thlaspi</taxon>
    </lineage>
</organism>
<feature type="domain" description="FKB95-like N-terminal Kelch" evidence="2">
    <location>
        <begin position="13"/>
        <end position="107"/>
    </location>
</feature>
<evidence type="ECO:0000259" key="2">
    <source>
        <dbReference type="Pfam" id="PF25210"/>
    </source>
</evidence>